<keyword evidence="1" id="KW-0677">Repeat</keyword>
<dbReference type="EMBL" id="JAIZAY010000013">
    <property type="protein sequence ID" value="KAJ8030902.1"/>
    <property type="molecule type" value="Genomic_DNA"/>
</dbReference>
<feature type="region of interest" description="Disordered" evidence="3">
    <location>
        <begin position="447"/>
        <end position="552"/>
    </location>
</feature>
<dbReference type="PROSITE" id="PS50088">
    <property type="entry name" value="ANK_REPEAT"/>
    <property type="match status" value="3"/>
</dbReference>
<evidence type="ECO:0000256" key="3">
    <source>
        <dbReference type="SAM" id="MobiDB-lite"/>
    </source>
</evidence>
<reference evidence="4" key="1">
    <citation type="submission" date="2021-10" db="EMBL/GenBank/DDBJ databases">
        <title>Tropical sea cucumber genome reveals ecological adaptation and Cuvierian tubules defense mechanism.</title>
        <authorList>
            <person name="Chen T."/>
        </authorList>
    </citation>
    <scope>NUCLEOTIDE SEQUENCE</scope>
    <source>
        <strain evidence="4">Nanhai2018</strain>
        <tissue evidence="4">Muscle</tissue>
    </source>
</reference>
<name>A0A9Q1BQB1_HOLLE</name>
<dbReference type="SUPFAM" id="SSF82185">
    <property type="entry name" value="Histone H3 K4-specific methyltransferase SET7/9 N-terminal domain"/>
    <property type="match status" value="1"/>
</dbReference>
<feature type="repeat" description="ANK" evidence="2">
    <location>
        <begin position="383"/>
        <end position="415"/>
    </location>
</feature>
<dbReference type="PANTHER" id="PTHR15897">
    <property type="entry name" value="ANKYRIN REPEAT AND MYND DOMAIN PROTEIN 1"/>
    <property type="match status" value="1"/>
</dbReference>
<dbReference type="AlphaFoldDB" id="A0A9Q1BQB1"/>
<feature type="compositionally biased region" description="Basic and acidic residues" evidence="3">
    <location>
        <begin position="523"/>
        <end position="535"/>
    </location>
</feature>
<feature type="repeat" description="ANK" evidence="2">
    <location>
        <begin position="748"/>
        <end position="785"/>
    </location>
</feature>
<dbReference type="SMART" id="SM00248">
    <property type="entry name" value="ANK"/>
    <property type="match status" value="7"/>
</dbReference>
<dbReference type="Gene3D" id="2.20.110.10">
    <property type="entry name" value="Histone H3 K4-specific methyltransferase SET7/9 N-terminal domain"/>
    <property type="match status" value="3"/>
</dbReference>
<dbReference type="SMART" id="SM00698">
    <property type="entry name" value="MORN"/>
    <property type="match status" value="6"/>
</dbReference>
<sequence length="1016" mass="112230">MPSELEVYAFPRLKSAKREVNSNHLDYKSGATFSGKLSGVQRSGSGVFSWPNGDKYVGGYDDNVRHGKGEQFWADGSHFIGSFVKDVRHGYGEITWKNGESFKGNYFKDHRHGEGIYSWPDGSTFQGTFFKNRKEGYGIFKFPNGKRFEGLYKEDERVGPGVLTYPDGSQDVGLWHKERLINLCVAVEGAFSLSDHEHFEYDSEEHIITIKASDFGSNGSKPDVRDSFSPEVGSGDASSKLREIMTGLEIHNYKTDFDKFQSGVPESIDLNSLTYDQEEYNKEFFGDYSVGEGGNDELDIRVSNNTPCFIAMQKHILKHRNRENTMPFTVSDLVKGDRGCHGNQGPIEQASEALIVAAGKGDFDAVNSLIMAGAVDVNVADKNGHTALLGAAVSMHQKVLNLLLDNGADVNKLNNEGLSALAACHVLFYPMESFKYNIAERYLPKPPGEQSLEMQEDDEASHADSFRSFTRGSKPPSSHGSRELKSAQQMKDANKGDLEDDVEDENHEEEEDEIDDRDDFFDLESHAMTEDHLPKDEEDIPEWDPDASQSESKFSLGTSVMNYRIEVTEDMIERSATVMSQNKGIVSGRSSKCSDPSLDEARRRAIAKAEHSQMEATIRLLLKRGADPNASGVPMPVTFFAVKAIDVAAVKALLEKGANTKSRLSSKKDGLCPLHIASALRGPQGVEITRLILSAGADPNIRTLDEDQDEEEVDFTSGATSPVKVRSGLDDTVYSYLYKLQEMGEHKGGRTPLHIACSRDDDYELSRQVVRLLLEKGANPDVLCMGQSPLSLAIASGNDLAVDELLHFDANPSLPLGHQIGSALCIASNTRYEFRRDPAQRIALIDKLVDAGANILAPVPVGSKRQMGTAVDYAYWMFNQDRRIAHMPYHALTYSERDTYNARRKLLAHLGNILRSAAVQRERERLHQEVTVGIRSESPSQDFLYTGAGARLESPTKSIMATKTVRKGTPSASTSNSLQETAGAKQVAFHSVIKDSTGQFQPLVDKENGETVLRLV</sequence>
<keyword evidence="5" id="KW-1185">Reference proteome</keyword>
<dbReference type="Proteomes" id="UP001152320">
    <property type="component" value="Chromosome 13"/>
</dbReference>
<dbReference type="PANTHER" id="PTHR15897:SF2">
    <property type="entry name" value="ANKYRIN REPEAT AND MYND DOMAIN-CONTAINING PROTEIN 1"/>
    <property type="match status" value="1"/>
</dbReference>
<gene>
    <name evidence="4" type="ORF">HOLleu_27447</name>
</gene>
<protein>
    <submittedName>
        <fullName evidence="4">Ankyrin repeat and MYND domain-containing protein 1</fullName>
    </submittedName>
</protein>
<dbReference type="InterPro" id="IPR003409">
    <property type="entry name" value="MORN"/>
</dbReference>
<organism evidence="4 5">
    <name type="scientific">Holothuria leucospilota</name>
    <name type="common">Black long sea cucumber</name>
    <name type="synonym">Mertensiothuria leucospilota</name>
    <dbReference type="NCBI Taxonomy" id="206669"/>
    <lineage>
        <taxon>Eukaryota</taxon>
        <taxon>Metazoa</taxon>
        <taxon>Echinodermata</taxon>
        <taxon>Eleutherozoa</taxon>
        <taxon>Echinozoa</taxon>
        <taxon>Holothuroidea</taxon>
        <taxon>Aspidochirotacea</taxon>
        <taxon>Aspidochirotida</taxon>
        <taxon>Holothuriidae</taxon>
        <taxon>Holothuria</taxon>
    </lineage>
</organism>
<proteinExistence type="predicted"/>
<feature type="region of interest" description="Disordered" evidence="3">
    <location>
        <begin position="216"/>
        <end position="236"/>
    </location>
</feature>
<feature type="compositionally biased region" description="Polar residues" evidence="3">
    <location>
        <begin position="467"/>
        <end position="479"/>
    </location>
</feature>
<evidence type="ECO:0000256" key="2">
    <source>
        <dbReference type="PROSITE-ProRule" id="PRU00023"/>
    </source>
</evidence>
<feature type="repeat" description="ANK" evidence="2">
    <location>
        <begin position="669"/>
        <end position="704"/>
    </location>
</feature>
<evidence type="ECO:0000313" key="4">
    <source>
        <dbReference type="EMBL" id="KAJ8030902.1"/>
    </source>
</evidence>
<dbReference type="InterPro" id="IPR053064">
    <property type="entry name" value="Ankyrin-MYND_domain-protein"/>
</dbReference>
<dbReference type="Gene3D" id="1.25.40.20">
    <property type="entry name" value="Ankyrin repeat-containing domain"/>
    <property type="match status" value="3"/>
</dbReference>
<evidence type="ECO:0000256" key="1">
    <source>
        <dbReference type="ARBA" id="ARBA00022737"/>
    </source>
</evidence>
<dbReference type="Pfam" id="PF00023">
    <property type="entry name" value="Ank"/>
    <property type="match status" value="1"/>
</dbReference>
<dbReference type="Pfam" id="PF12796">
    <property type="entry name" value="Ank_2"/>
    <property type="match status" value="2"/>
</dbReference>
<dbReference type="Pfam" id="PF02493">
    <property type="entry name" value="MORN"/>
    <property type="match status" value="6"/>
</dbReference>
<dbReference type="InterPro" id="IPR002110">
    <property type="entry name" value="Ankyrin_rpt"/>
</dbReference>
<evidence type="ECO:0000313" key="5">
    <source>
        <dbReference type="Proteomes" id="UP001152320"/>
    </source>
</evidence>
<dbReference type="OrthoDB" id="48314at2759"/>
<dbReference type="PROSITE" id="PS50297">
    <property type="entry name" value="ANK_REP_REGION"/>
    <property type="match status" value="3"/>
</dbReference>
<feature type="compositionally biased region" description="Acidic residues" evidence="3">
    <location>
        <begin position="498"/>
        <end position="522"/>
    </location>
</feature>
<keyword evidence="2" id="KW-0040">ANK repeat</keyword>
<accession>A0A9Q1BQB1</accession>
<feature type="compositionally biased region" description="Acidic residues" evidence="3">
    <location>
        <begin position="536"/>
        <end position="545"/>
    </location>
</feature>
<dbReference type="InterPro" id="IPR036770">
    <property type="entry name" value="Ankyrin_rpt-contain_sf"/>
</dbReference>
<dbReference type="SUPFAM" id="SSF48403">
    <property type="entry name" value="Ankyrin repeat"/>
    <property type="match status" value="2"/>
</dbReference>
<comment type="caution">
    <text evidence="4">The sequence shown here is derived from an EMBL/GenBank/DDBJ whole genome shotgun (WGS) entry which is preliminary data.</text>
</comment>